<feature type="domain" description="AB hydrolase-1" evidence="1">
    <location>
        <begin position="11"/>
        <end position="243"/>
    </location>
</feature>
<dbReference type="Proteomes" id="UP000317043">
    <property type="component" value="Unassembled WGS sequence"/>
</dbReference>
<dbReference type="GO" id="GO:0003824">
    <property type="term" value="F:catalytic activity"/>
    <property type="evidence" value="ECO:0007669"/>
    <property type="project" value="UniProtKB-ARBA"/>
</dbReference>
<dbReference type="InterPro" id="IPR050266">
    <property type="entry name" value="AB_hydrolase_sf"/>
</dbReference>
<comment type="caution">
    <text evidence="2">The sequence shown here is derived from an EMBL/GenBank/DDBJ whole genome shotgun (WGS) entry which is preliminary data.</text>
</comment>
<dbReference type="Gene3D" id="3.40.50.1820">
    <property type="entry name" value="alpha/beta hydrolase"/>
    <property type="match status" value="1"/>
</dbReference>
<gene>
    <name evidence="2" type="ORF">FB566_0533</name>
</gene>
<organism evidence="2 3">
    <name type="scientific">Stackebrandtia endophytica</name>
    <dbReference type="NCBI Taxonomy" id="1496996"/>
    <lineage>
        <taxon>Bacteria</taxon>
        <taxon>Bacillati</taxon>
        <taxon>Actinomycetota</taxon>
        <taxon>Actinomycetes</taxon>
        <taxon>Glycomycetales</taxon>
        <taxon>Glycomycetaceae</taxon>
        <taxon>Stackebrandtia</taxon>
    </lineage>
</organism>
<reference evidence="2 3" key="1">
    <citation type="submission" date="2019-06" db="EMBL/GenBank/DDBJ databases">
        <title>Sequencing the genomes of 1000 actinobacteria strains.</title>
        <authorList>
            <person name="Klenk H.-P."/>
        </authorList>
    </citation>
    <scope>NUCLEOTIDE SEQUENCE [LARGE SCALE GENOMIC DNA]</scope>
    <source>
        <strain evidence="2 3">DSM 45928</strain>
    </source>
</reference>
<dbReference type="RefSeq" id="WP_142034603.1">
    <property type="nucleotide sequence ID" value="NZ_JBHTGS010000002.1"/>
</dbReference>
<dbReference type="Pfam" id="PF00561">
    <property type="entry name" value="Abhydrolase_1"/>
    <property type="match status" value="1"/>
</dbReference>
<keyword evidence="3" id="KW-1185">Reference proteome</keyword>
<protein>
    <submittedName>
        <fullName evidence="2">Pimeloyl-ACP methyl ester carboxylesterase</fullName>
    </submittedName>
</protein>
<dbReference type="SUPFAM" id="SSF53474">
    <property type="entry name" value="alpha/beta-Hydrolases"/>
    <property type="match status" value="1"/>
</dbReference>
<dbReference type="InterPro" id="IPR029058">
    <property type="entry name" value="AB_hydrolase_fold"/>
</dbReference>
<evidence type="ECO:0000259" key="1">
    <source>
        <dbReference type="Pfam" id="PF00561"/>
    </source>
</evidence>
<evidence type="ECO:0000313" key="3">
    <source>
        <dbReference type="Proteomes" id="UP000317043"/>
    </source>
</evidence>
<dbReference type="InParanoid" id="A0A543AR23"/>
<evidence type="ECO:0000313" key="2">
    <source>
        <dbReference type="EMBL" id="TQL75041.1"/>
    </source>
</evidence>
<dbReference type="EMBL" id="VFOW01000001">
    <property type="protein sequence ID" value="TQL75041.1"/>
    <property type="molecule type" value="Genomic_DNA"/>
</dbReference>
<sequence length="262" mass="28752">MRIVERGNGRPVVLIHGFGVDHRVLMSLDPVFEAHGDWHRLYVDLPGTAGTPVGDVASSEQLVAFVRQAITDRLGDQPFALVGNSYGGMVARRLAHDFGDQVRGLAVIAGVMIADHSRRTVPEKTVLREQPDLFDTDPDAAAQYAGEAVVQSRAGFEAFCKYVKPGLDTVDQSALEEIAQHYSLDSEPEDDASQPFDRPTLFLCGRQDNVVGYHDALTRIEHYSRGSYVVLDAAGHMVHLEQPELTATAVTEWLDRLVANGF</sequence>
<dbReference type="OrthoDB" id="27092at2"/>
<accession>A0A543AR23</accession>
<name>A0A543AR23_9ACTN</name>
<dbReference type="AlphaFoldDB" id="A0A543AR23"/>
<dbReference type="InterPro" id="IPR000073">
    <property type="entry name" value="AB_hydrolase_1"/>
</dbReference>
<dbReference type="PANTHER" id="PTHR43798:SF6">
    <property type="entry name" value="HYDROLASE, PUTATIVE (AFU_ORTHOLOGUE AFUA_4G13070)-RELATED"/>
    <property type="match status" value="1"/>
</dbReference>
<dbReference type="PANTHER" id="PTHR43798">
    <property type="entry name" value="MONOACYLGLYCEROL LIPASE"/>
    <property type="match status" value="1"/>
</dbReference>
<proteinExistence type="predicted"/>